<feature type="region of interest" description="Disordered" evidence="1">
    <location>
        <begin position="22"/>
        <end position="43"/>
    </location>
</feature>
<keyword evidence="3" id="KW-1185">Reference proteome</keyword>
<dbReference type="AlphaFoldDB" id="A0AAQ4F3D9"/>
<evidence type="ECO:0000256" key="1">
    <source>
        <dbReference type="SAM" id="MobiDB-lite"/>
    </source>
</evidence>
<evidence type="ECO:0000313" key="3">
    <source>
        <dbReference type="Proteomes" id="UP001321473"/>
    </source>
</evidence>
<accession>A0AAQ4F3D9</accession>
<protein>
    <submittedName>
        <fullName evidence="2">Uncharacterized protein</fullName>
    </submittedName>
</protein>
<gene>
    <name evidence="2" type="ORF">V5799_017038</name>
</gene>
<dbReference type="Proteomes" id="UP001321473">
    <property type="component" value="Unassembled WGS sequence"/>
</dbReference>
<reference evidence="2 3" key="1">
    <citation type="journal article" date="2023" name="Arcadia Sci">
        <title>De novo assembly of a long-read Amblyomma americanum tick genome.</title>
        <authorList>
            <person name="Chou S."/>
            <person name="Poskanzer K.E."/>
            <person name="Rollins M."/>
            <person name="Thuy-Boun P.S."/>
        </authorList>
    </citation>
    <scope>NUCLEOTIDE SEQUENCE [LARGE SCALE GENOMIC DNA]</scope>
    <source>
        <strain evidence="2">F_SG_1</strain>
        <tissue evidence="2">Salivary glands</tissue>
    </source>
</reference>
<evidence type="ECO:0000313" key="2">
    <source>
        <dbReference type="EMBL" id="KAK8781617.1"/>
    </source>
</evidence>
<sequence length="470" mass="50866">MDGNKGLNGSGSLSVMARHFSRAQGSPRTRSFSGLPGGAAVSPGPMGQHRPTFELQQPWSPYDASLALYAQLVSRKCLAVYDEPCASGSVVAGVIAIVGAPVNVPLFVTAIERRYNFTHLSAVIDRNSKYKNSVLDSKEDAGDKEELVKSTAQVGQQAMVALNTTTFEYRSSERDLSTTNSTAATATGSFWLEHGTFRKLKRPTHRWSVPGLLDTAIVIPDTMKKHRSMSVLQHPRLFCDPSLVPYLQQLERECLVAYDSSCASCMQAAGVPLLFGAPDNILLFGKASERYKNFSRKNPATCRLSKHKEAVPDNQEEQAAQLVKTTVHIGHYATVVRSLGVLVPLPHGPHCNVGAPQRDHVAAPYGVPELEASAGFMDGNKGLNGSGPLSVMARHFSRTQGSPRKRRFVGLPDGADLSPGSMGQLHPTLELHQPCSPYDDSVALYAQLVSRKCLAAYDSEQRSAPLNKSL</sequence>
<comment type="caution">
    <text evidence="2">The sequence shown here is derived from an EMBL/GenBank/DDBJ whole genome shotgun (WGS) entry which is preliminary data.</text>
</comment>
<feature type="compositionally biased region" description="Polar residues" evidence="1">
    <location>
        <begin position="23"/>
        <end position="32"/>
    </location>
</feature>
<proteinExistence type="predicted"/>
<organism evidence="2 3">
    <name type="scientific">Amblyomma americanum</name>
    <name type="common">Lone star tick</name>
    <dbReference type="NCBI Taxonomy" id="6943"/>
    <lineage>
        <taxon>Eukaryota</taxon>
        <taxon>Metazoa</taxon>
        <taxon>Ecdysozoa</taxon>
        <taxon>Arthropoda</taxon>
        <taxon>Chelicerata</taxon>
        <taxon>Arachnida</taxon>
        <taxon>Acari</taxon>
        <taxon>Parasitiformes</taxon>
        <taxon>Ixodida</taxon>
        <taxon>Ixodoidea</taxon>
        <taxon>Ixodidae</taxon>
        <taxon>Amblyomminae</taxon>
        <taxon>Amblyomma</taxon>
    </lineage>
</organism>
<dbReference type="EMBL" id="JARKHS020007496">
    <property type="protein sequence ID" value="KAK8781617.1"/>
    <property type="molecule type" value="Genomic_DNA"/>
</dbReference>
<name>A0AAQ4F3D9_AMBAM</name>